<dbReference type="PANTHER" id="PTHR35069:SF1">
    <property type="entry name" value="CILIA- AND FLAGELLA-ASSOCIATED PROTEIN 95"/>
    <property type="match status" value="1"/>
</dbReference>
<keyword evidence="2" id="KW-1185">Reference proteome</keyword>
<dbReference type="OrthoDB" id="309575at2759"/>
<organism evidence="1 2">
    <name type="scientific">Bugula neritina</name>
    <name type="common">Brown bryozoan</name>
    <name type="synonym">Sertularia neritina</name>
    <dbReference type="NCBI Taxonomy" id="10212"/>
    <lineage>
        <taxon>Eukaryota</taxon>
        <taxon>Metazoa</taxon>
        <taxon>Spiralia</taxon>
        <taxon>Lophotrochozoa</taxon>
        <taxon>Bryozoa</taxon>
        <taxon>Gymnolaemata</taxon>
        <taxon>Cheilostomatida</taxon>
        <taxon>Flustrina</taxon>
        <taxon>Buguloidea</taxon>
        <taxon>Bugulidae</taxon>
        <taxon>Bugula</taxon>
    </lineage>
</organism>
<proteinExistence type="predicted"/>
<accession>A0A7J7JRY2</accession>
<name>A0A7J7JRY2_BUGNE</name>
<sequence>MYLDLEIYFCIRSYNKNAFMDIEMSATLGMVDYNERPGTLTMRGGPMNYSRVVLNSNWHQARESEPKDFDVSTAPVRNLKRATYNRLASVTDGMFPPTTYQDYCKQSELKDDYSEKEFKKCMVNTSTFHHLSLDSRDTGKPEKGYGSVLPHHHPDHDAFRSKTTYNHDYCAPYPYEAVESNTSVQGEKFADNTIANKKCHSQFTDTADYRRPGRNTWQDESGVYGNSMQKLTATKSTRDLIPQWNH</sequence>
<evidence type="ECO:0000313" key="2">
    <source>
        <dbReference type="Proteomes" id="UP000593567"/>
    </source>
</evidence>
<reference evidence="1" key="1">
    <citation type="submission" date="2020-06" db="EMBL/GenBank/DDBJ databases">
        <title>Draft genome of Bugula neritina, a colonial animal packing powerful symbionts and potential medicines.</title>
        <authorList>
            <person name="Rayko M."/>
        </authorList>
    </citation>
    <scope>NUCLEOTIDE SEQUENCE [LARGE SCALE GENOMIC DNA]</scope>
    <source>
        <strain evidence="1">Kwan_BN1</strain>
    </source>
</reference>
<evidence type="ECO:0000313" key="1">
    <source>
        <dbReference type="EMBL" id="KAF6028424.1"/>
    </source>
</evidence>
<protein>
    <submittedName>
        <fullName evidence="1">C9orf135</fullName>
    </submittedName>
</protein>
<dbReference type="InterPro" id="IPR027905">
    <property type="entry name" value="CFAP95"/>
</dbReference>
<comment type="caution">
    <text evidence="1">The sequence shown here is derived from an EMBL/GenBank/DDBJ whole genome shotgun (WGS) entry which is preliminary data.</text>
</comment>
<dbReference type="AlphaFoldDB" id="A0A7J7JRY2"/>
<dbReference type="PANTHER" id="PTHR35069">
    <property type="entry name" value="PROTEIN C9ORF135"/>
    <property type="match status" value="1"/>
</dbReference>
<dbReference type="GO" id="GO:0005886">
    <property type="term" value="C:plasma membrane"/>
    <property type="evidence" value="ECO:0007669"/>
    <property type="project" value="TreeGrafter"/>
</dbReference>
<dbReference type="Pfam" id="PF15139">
    <property type="entry name" value="CFAP95"/>
    <property type="match status" value="1"/>
</dbReference>
<dbReference type="Proteomes" id="UP000593567">
    <property type="component" value="Unassembled WGS sequence"/>
</dbReference>
<gene>
    <name evidence="1" type="ORF">EB796_013265</name>
</gene>
<dbReference type="EMBL" id="VXIV02001953">
    <property type="protein sequence ID" value="KAF6028424.1"/>
    <property type="molecule type" value="Genomic_DNA"/>
</dbReference>